<protein>
    <submittedName>
        <fullName evidence="3">Membrane protein DedA, SNARE-associated domain</fullName>
    </submittedName>
</protein>
<keyword evidence="1" id="KW-1133">Transmembrane helix</keyword>
<dbReference type="RefSeq" id="WP_082714519.1">
    <property type="nucleotide sequence ID" value="NZ_FNAK01000004.1"/>
</dbReference>
<dbReference type="Proteomes" id="UP000183685">
    <property type="component" value="Unassembled WGS sequence"/>
</dbReference>
<gene>
    <name evidence="3" type="ORF">SAMN04488071_1970</name>
</gene>
<dbReference type="Pfam" id="PF09335">
    <property type="entry name" value="VTT_dom"/>
    <property type="match status" value="1"/>
</dbReference>
<accession>A0A1G6ZXD4</accession>
<feature type="transmembrane region" description="Helical" evidence="1">
    <location>
        <begin position="20"/>
        <end position="48"/>
    </location>
</feature>
<dbReference type="InterPro" id="IPR051311">
    <property type="entry name" value="DedA_domain"/>
</dbReference>
<proteinExistence type="predicted"/>
<keyword evidence="4" id="KW-1185">Reference proteome</keyword>
<dbReference type="EMBL" id="FNAK01000004">
    <property type="protein sequence ID" value="SDE06515.1"/>
    <property type="molecule type" value="Genomic_DNA"/>
</dbReference>
<dbReference type="InterPro" id="IPR032816">
    <property type="entry name" value="VTT_dom"/>
</dbReference>
<organism evidence="3 4">
    <name type="scientific">Kordiimonas lacus</name>
    <dbReference type="NCBI Taxonomy" id="637679"/>
    <lineage>
        <taxon>Bacteria</taxon>
        <taxon>Pseudomonadati</taxon>
        <taxon>Pseudomonadota</taxon>
        <taxon>Alphaproteobacteria</taxon>
        <taxon>Kordiimonadales</taxon>
        <taxon>Kordiimonadaceae</taxon>
        <taxon>Kordiimonas</taxon>
    </lineage>
</organism>
<evidence type="ECO:0000256" key="1">
    <source>
        <dbReference type="SAM" id="Phobius"/>
    </source>
</evidence>
<dbReference type="PANTHER" id="PTHR42709">
    <property type="entry name" value="ALKALINE PHOSPHATASE LIKE PROTEIN"/>
    <property type="match status" value="1"/>
</dbReference>
<sequence length="207" mass="22014">MTITPDTLLAMAEGLANQPLMLACVLALATLVTEDGTLIAGSLMVGAGLASAPFVIAAVAFGIAAGDVGLYGLGAAAQKSRWLKRRLPLRKTRDFRRWLEGKSTPVLFASRFLPGTRLPTYLTFGFLRLPLMHFTLVMAVASLVWVTLMVLFVSHVQKAVAHLGGWAGITAGVLVAVGLIMLSHRLVRKSRYAGQLQATQSGVENAS</sequence>
<feature type="transmembrane region" description="Helical" evidence="1">
    <location>
        <begin position="131"/>
        <end position="153"/>
    </location>
</feature>
<evidence type="ECO:0000313" key="4">
    <source>
        <dbReference type="Proteomes" id="UP000183685"/>
    </source>
</evidence>
<dbReference type="STRING" id="637679.GCA_001550055_01885"/>
<keyword evidence="1" id="KW-0812">Transmembrane</keyword>
<reference evidence="3 4" key="1">
    <citation type="submission" date="2016-10" db="EMBL/GenBank/DDBJ databases">
        <authorList>
            <person name="de Groot N.N."/>
        </authorList>
    </citation>
    <scope>NUCLEOTIDE SEQUENCE [LARGE SCALE GENOMIC DNA]</scope>
    <source>
        <strain evidence="3 4">CGMCC 1.9109</strain>
    </source>
</reference>
<dbReference type="OrthoDB" id="7277369at2"/>
<evidence type="ECO:0000259" key="2">
    <source>
        <dbReference type="Pfam" id="PF09335"/>
    </source>
</evidence>
<feature type="transmembrane region" description="Helical" evidence="1">
    <location>
        <begin position="159"/>
        <end position="182"/>
    </location>
</feature>
<name>A0A1G6ZXD4_9PROT</name>
<dbReference type="AlphaFoldDB" id="A0A1G6ZXD4"/>
<feature type="domain" description="VTT" evidence="2">
    <location>
        <begin position="43"/>
        <end position="154"/>
    </location>
</feature>
<evidence type="ECO:0000313" key="3">
    <source>
        <dbReference type="EMBL" id="SDE06515.1"/>
    </source>
</evidence>
<keyword evidence="1" id="KW-0472">Membrane</keyword>